<reference evidence="4" key="1">
    <citation type="journal article" date="2019" name="Int. J. Syst. Evol. Microbiol.">
        <title>The Global Catalogue of Microorganisms (GCM) 10K type strain sequencing project: providing services to taxonomists for standard genome sequencing and annotation.</title>
        <authorList>
            <consortium name="The Broad Institute Genomics Platform"/>
            <consortium name="The Broad Institute Genome Sequencing Center for Infectious Disease"/>
            <person name="Wu L."/>
            <person name="Ma J."/>
        </authorList>
    </citation>
    <scope>NUCLEOTIDE SEQUENCE [LARGE SCALE GENOMIC DNA]</scope>
    <source>
        <strain evidence="4">CGMCC 1.12286</strain>
    </source>
</reference>
<dbReference type="InterPro" id="IPR013078">
    <property type="entry name" value="His_Pase_superF_clade-1"/>
</dbReference>
<dbReference type="PIRSF" id="PIRSF000709">
    <property type="entry name" value="6PFK_2-Ptase"/>
    <property type="match status" value="1"/>
</dbReference>
<evidence type="ECO:0000256" key="1">
    <source>
        <dbReference type="ARBA" id="ARBA00023152"/>
    </source>
</evidence>
<sequence>MGITNLYITRHGQTEWNVQGRLQGHLDSPLTELGVIQAEQLADSLVNVEFDVIYSSPSLRTVRTAEMIRGERPIDITIEDKLREINMGSWEGMELAEVKLQYPREHEAYWNTPDLYVPSNGGETFEAVSQRAVSCIEKIIRDNENKTIMLVTHTVTLKSIMNYFEKRPLKELWNPPYVHPTSLSHVMIEDGIVTIEKYGDMAHIDG</sequence>
<evidence type="ECO:0000313" key="4">
    <source>
        <dbReference type="Proteomes" id="UP001597079"/>
    </source>
</evidence>
<evidence type="ECO:0000313" key="3">
    <source>
        <dbReference type="EMBL" id="MFD1674892.1"/>
    </source>
</evidence>
<dbReference type="PANTHER" id="PTHR48100:SF1">
    <property type="entry name" value="HISTIDINE PHOSPHATASE FAMILY PROTEIN-RELATED"/>
    <property type="match status" value="1"/>
</dbReference>
<accession>A0ABW4JF35</accession>
<keyword evidence="2" id="KW-0413">Isomerase</keyword>
<dbReference type="PANTHER" id="PTHR48100">
    <property type="entry name" value="BROAD-SPECIFICITY PHOSPHATASE YOR283W-RELATED"/>
    <property type="match status" value="1"/>
</dbReference>
<dbReference type="CDD" id="cd07067">
    <property type="entry name" value="HP_PGM_like"/>
    <property type="match status" value="1"/>
</dbReference>
<keyword evidence="4" id="KW-1185">Reference proteome</keyword>
<proteinExistence type="predicted"/>
<dbReference type="PROSITE" id="PS00175">
    <property type="entry name" value="PG_MUTASE"/>
    <property type="match status" value="1"/>
</dbReference>
<keyword evidence="3" id="KW-0378">Hydrolase</keyword>
<dbReference type="EMBL" id="JBHUCX010000024">
    <property type="protein sequence ID" value="MFD1674892.1"/>
    <property type="molecule type" value="Genomic_DNA"/>
</dbReference>
<dbReference type="RefSeq" id="WP_377942766.1">
    <property type="nucleotide sequence ID" value="NZ_JBHUCX010000024.1"/>
</dbReference>
<gene>
    <name evidence="3" type="ORF">ACFSB2_09295</name>
</gene>
<dbReference type="Gene3D" id="3.40.50.1240">
    <property type="entry name" value="Phosphoglycerate mutase-like"/>
    <property type="match status" value="1"/>
</dbReference>
<protein>
    <submittedName>
        <fullName evidence="3">Histidine phosphatase family protein</fullName>
        <ecNumber evidence="3">3.1.3.-</ecNumber>
    </submittedName>
</protein>
<keyword evidence="1" id="KW-0324">Glycolysis</keyword>
<dbReference type="SUPFAM" id="SSF53254">
    <property type="entry name" value="Phosphoglycerate mutase-like"/>
    <property type="match status" value="1"/>
</dbReference>
<evidence type="ECO:0000256" key="2">
    <source>
        <dbReference type="ARBA" id="ARBA00023235"/>
    </source>
</evidence>
<name>A0ABW4JF35_9BACL</name>
<dbReference type="InterPro" id="IPR029033">
    <property type="entry name" value="His_PPase_superfam"/>
</dbReference>
<dbReference type="Proteomes" id="UP001597079">
    <property type="component" value="Unassembled WGS sequence"/>
</dbReference>
<dbReference type="GO" id="GO:0016787">
    <property type="term" value="F:hydrolase activity"/>
    <property type="evidence" value="ECO:0007669"/>
    <property type="project" value="UniProtKB-KW"/>
</dbReference>
<dbReference type="SMART" id="SM00855">
    <property type="entry name" value="PGAM"/>
    <property type="match status" value="1"/>
</dbReference>
<comment type="caution">
    <text evidence="3">The sequence shown here is derived from an EMBL/GenBank/DDBJ whole genome shotgun (WGS) entry which is preliminary data.</text>
</comment>
<dbReference type="EC" id="3.1.3.-" evidence="3"/>
<dbReference type="Pfam" id="PF00300">
    <property type="entry name" value="His_Phos_1"/>
    <property type="match status" value="1"/>
</dbReference>
<dbReference type="InterPro" id="IPR001345">
    <property type="entry name" value="PG/BPGM_mutase_AS"/>
</dbReference>
<organism evidence="3 4">
    <name type="scientific">Alicyclobacillus fodiniaquatilis</name>
    <dbReference type="NCBI Taxonomy" id="1661150"/>
    <lineage>
        <taxon>Bacteria</taxon>
        <taxon>Bacillati</taxon>
        <taxon>Bacillota</taxon>
        <taxon>Bacilli</taxon>
        <taxon>Bacillales</taxon>
        <taxon>Alicyclobacillaceae</taxon>
        <taxon>Alicyclobacillus</taxon>
    </lineage>
</organism>
<dbReference type="InterPro" id="IPR050275">
    <property type="entry name" value="PGM_Phosphatase"/>
</dbReference>